<dbReference type="CDD" id="cd06582">
    <property type="entry name" value="TM_PBP1_LivH_like"/>
    <property type="match status" value="1"/>
</dbReference>
<feature type="transmembrane region" description="Helical" evidence="9">
    <location>
        <begin position="139"/>
        <end position="158"/>
    </location>
</feature>
<keyword evidence="6 9" id="KW-1133">Transmembrane helix</keyword>
<dbReference type="Pfam" id="PF02653">
    <property type="entry name" value="BPD_transp_2"/>
    <property type="match status" value="1"/>
</dbReference>
<dbReference type="EMBL" id="JXRR01000001">
    <property type="protein sequence ID" value="KIL53139.1"/>
    <property type="molecule type" value="Genomic_DNA"/>
</dbReference>
<dbReference type="PATRIC" id="fig|220754.4.peg.478"/>
<keyword evidence="2" id="KW-0813">Transport</keyword>
<evidence type="ECO:0000256" key="5">
    <source>
        <dbReference type="ARBA" id="ARBA00022970"/>
    </source>
</evidence>
<dbReference type="InterPro" id="IPR052157">
    <property type="entry name" value="BCAA_transport_permease"/>
</dbReference>
<evidence type="ECO:0000313" key="11">
    <source>
        <dbReference type="Proteomes" id="UP000031972"/>
    </source>
</evidence>
<feature type="transmembrane region" description="Helical" evidence="9">
    <location>
        <begin position="37"/>
        <end position="54"/>
    </location>
</feature>
<dbReference type="GO" id="GO:0022857">
    <property type="term" value="F:transmembrane transporter activity"/>
    <property type="evidence" value="ECO:0007669"/>
    <property type="project" value="InterPro"/>
</dbReference>
<dbReference type="GO" id="GO:0006865">
    <property type="term" value="P:amino acid transport"/>
    <property type="evidence" value="ECO:0007669"/>
    <property type="project" value="UniProtKB-KW"/>
</dbReference>
<dbReference type="GO" id="GO:0005886">
    <property type="term" value="C:plasma membrane"/>
    <property type="evidence" value="ECO:0007669"/>
    <property type="project" value="UniProtKB-SubCell"/>
</dbReference>
<dbReference type="RefSeq" id="WP_041054240.1">
    <property type="nucleotide sequence ID" value="NZ_JXRR01000001.1"/>
</dbReference>
<name>A0A0C2SGS7_9BACL</name>
<feature type="transmembrane region" description="Helical" evidence="9">
    <location>
        <begin position="187"/>
        <end position="207"/>
    </location>
</feature>
<dbReference type="InterPro" id="IPR001851">
    <property type="entry name" value="ABC_transp_permease"/>
</dbReference>
<reference evidence="10 11" key="1">
    <citation type="submission" date="2015-01" db="EMBL/GenBank/DDBJ databases">
        <title>Jeotgalibacillus campisalis genome sequencing.</title>
        <authorList>
            <person name="Goh K.M."/>
            <person name="Chan K.-G."/>
            <person name="Yaakop A.S."/>
            <person name="Ee R."/>
            <person name="Gan H.M."/>
            <person name="Chan C.S."/>
        </authorList>
    </citation>
    <scope>NUCLEOTIDE SEQUENCE [LARGE SCALE GENOMIC DNA]</scope>
    <source>
        <strain evidence="10 11">SF-57</strain>
    </source>
</reference>
<evidence type="ECO:0000256" key="3">
    <source>
        <dbReference type="ARBA" id="ARBA00022475"/>
    </source>
</evidence>
<keyword evidence="4 9" id="KW-0812">Transmembrane</keyword>
<organism evidence="10 11">
    <name type="scientific">Jeotgalibacillus campisalis</name>
    <dbReference type="NCBI Taxonomy" id="220754"/>
    <lineage>
        <taxon>Bacteria</taxon>
        <taxon>Bacillati</taxon>
        <taxon>Bacillota</taxon>
        <taxon>Bacilli</taxon>
        <taxon>Bacillales</taxon>
        <taxon>Caryophanaceae</taxon>
        <taxon>Jeotgalibacillus</taxon>
    </lineage>
</organism>
<evidence type="ECO:0000256" key="8">
    <source>
        <dbReference type="ARBA" id="ARBA00037998"/>
    </source>
</evidence>
<evidence type="ECO:0000256" key="6">
    <source>
        <dbReference type="ARBA" id="ARBA00022989"/>
    </source>
</evidence>
<dbReference type="PANTHER" id="PTHR11795">
    <property type="entry name" value="BRANCHED-CHAIN AMINO ACID TRANSPORT SYSTEM PERMEASE PROTEIN LIVH"/>
    <property type="match status" value="1"/>
</dbReference>
<comment type="caution">
    <text evidence="10">The sequence shown here is derived from an EMBL/GenBank/DDBJ whole genome shotgun (WGS) entry which is preliminary data.</text>
</comment>
<dbReference type="OrthoDB" id="9807115at2"/>
<dbReference type="PANTHER" id="PTHR11795:SF442">
    <property type="entry name" value="ABC TRANSPORTER ATP-BINDING PROTEIN"/>
    <property type="match status" value="1"/>
</dbReference>
<evidence type="ECO:0000256" key="4">
    <source>
        <dbReference type="ARBA" id="ARBA00022692"/>
    </source>
</evidence>
<comment type="subcellular location">
    <subcellularLocation>
        <location evidence="1">Cell membrane</location>
        <topology evidence="1">Multi-pass membrane protein</topology>
    </subcellularLocation>
</comment>
<keyword evidence="3" id="KW-1003">Cell membrane</keyword>
<protein>
    <recommendedName>
        <fullName evidence="12">ABC transporter permease</fullName>
    </recommendedName>
</protein>
<evidence type="ECO:0000313" key="10">
    <source>
        <dbReference type="EMBL" id="KIL53139.1"/>
    </source>
</evidence>
<keyword evidence="11" id="KW-1185">Reference proteome</keyword>
<evidence type="ECO:0008006" key="12">
    <source>
        <dbReference type="Google" id="ProtNLM"/>
    </source>
</evidence>
<feature type="transmembrane region" description="Helical" evidence="9">
    <location>
        <begin position="264"/>
        <end position="284"/>
    </location>
</feature>
<keyword evidence="7 9" id="KW-0472">Membrane</keyword>
<sequence>MELLINIFVNGLATGMLIFLLAAGLTLIFGLMDVLNFAHGGLFVWGAFAAVWTYTATDSFMLAILGALLTGVVLGFVTEKLIIAPVYGNHVQQILITLGFMLVLTEMIKVVFGPNQLAAGVPSYLAGSFEIGDVILIKYRLFIIVTGFVVFALIQFILKRTKIGLIVRAGVLNKDMVQALGIHIKKVFLYTFIAGAALAAFGGALMAPYSGVVYAEMGLEFGILAFIVVVIGGMGSLPGSLFAAILVGLAGSFMAYYVPDLSLAVNMILMAIVLIFRPQGLFAARG</sequence>
<dbReference type="AlphaFoldDB" id="A0A0C2SGS7"/>
<keyword evidence="5" id="KW-0029">Amino-acid transport</keyword>
<gene>
    <name evidence="10" type="ORF">KR50_04680</name>
</gene>
<evidence type="ECO:0000256" key="9">
    <source>
        <dbReference type="SAM" id="Phobius"/>
    </source>
</evidence>
<evidence type="ECO:0000256" key="2">
    <source>
        <dbReference type="ARBA" id="ARBA00022448"/>
    </source>
</evidence>
<accession>A0A0C2SGS7</accession>
<comment type="similarity">
    <text evidence="8">Belongs to the binding-protein-dependent transport system permease family. LivHM subfamily.</text>
</comment>
<proteinExistence type="inferred from homology"/>
<evidence type="ECO:0000256" key="1">
    <source>
        <dbReference type="ARBA" id="ARBA00004651"/>
    </source>
</evidence>
<dbReference type="Proteomes" id="UP000031972">
    <property type="component" value="Unassembled WGS sequence"/>
</dbReference>
<feature type="transmembrane region" description="Helical" evidence="9">
    <location>
        <begin position="94"/>
        <end position="112"/>
    </location>
</feature>
<feature type="transmembrane region" description="Helical" evidence="9">
    <location>
        <begin position="60"/>
        <end position="82"/>
    </location>
</feature>
<evidence type="ECO:0000256" key="7">
    <source>
        <dbReference type="ARBA" id="ARBA00023136"/>
    </source>
</evidence>
<feature type="transmembrane region" description="Helical" evidence="9">
    <location>
        <begin position="12"/>
        <end position="30"/>
    </location>
</feature>